<feature type="coiled-coil region" evidence="1">
    <location>
        <begin position="134"/>
        <end position="171"/>
    </location>
</feature>
<proteinExistence type="predicted"/>
<keyword evidence="1" id="KW-0175">Coiled coil</keyword>
<gene>
    <name evidence="2" type="ORF">LLUT_LOCUS23403</name>
</gene>
<dbReference type="PANTHER" id="PTHR37614">
    <property type="entry name" value="OS02G0121400 PROTEIN"/>
    <property type="match status" value="1"/>
</dbReference>
<evidence type="ECO:0000256" key="1">
    <source>
        <dbReference type="SAM" id="Coils"/>
    </source>
</evidence>
<organism evidence="2 3">
    <name type="scientific">Lupinus luteus</name>
    <name type="common">European yellow lupine</name>
    <dbReference type="NCBI Taxonomy" id="3873"/>
    <lineage>
        <taxon>Eukaryota</taxon>
        <taxon>Viridiplantae</taxon>
        <taxon>Streptophyta</taxon>
        <taxon>Embryophyta</taxon>
        <taxon>Tracheophyta</taxon>
        <taxon>Spermatophyta</taxon>
        <taxon>Magnoliopsida</taxon>
        <taxon>eudicotyledons</taxon>
        <taxon>Gunneridae</taxon>
        <taxon>Pentapetalae</taxon>
        <taxon>rosids</taxon>
        <taxon>fabids</taxon>
        <taxon>Fabales</taxon>
        <taxon>Fabaceae</taxon>
        <taxon>Papilionoideae</taxon>
        <taxon>50 kb inversion clade</taxon>
        <taxon>genistoids sensu lato</taxon>
        <taxon>core genistoids</taxon>
        <taxon>Genisteae</taxon>
        <taxon>Lupinus</taxon>
    </lineage>
</organism>
<comment type="caution">
    <text evidence="2">The sequence shown here is derived from an EMBL/GenBank/DDBJ whole genome shotgun (WGS) entry which is preliminary data.</text>
</comment>
<name>A0AAV1XLX2_LUPLU</name>
<dbReference type="Proteomes" id="UP001497480">
    <property type="component" value="Unassembled WGS sequence"/>
</dbReference>
<keyword evidence="3" id="KW-1185">Reference proteome</keyword>
<accession>A0AAV1XLX2</accession>
<protein>
    <submittedName>
        <fullName evidence="2">Uncharacterized protein</fullName>
    </submittedName>
</protein>
<dbReference type="AlphaFoldDB" id="A0AAV1XLX2"/>
<evidence type="ECO:0000313" key="2">
    <source>
        <dbReference type="EMBL" id="CAL0322343.1"/>
    </source>
</evidence>
<dbReference type="EMBL" id="CAXHTB010000016">
    <property type="protein sequence ID" value="CAL0322343.1"/>
    <property type="molecule type" value="Genomic_DNA"/>
</dbReference>
<reference evidence="2 3" key="1">
    <citation type="submission" date="2024-03" db="EMBL/GenBank/DDBJ databases">
        <authorList>
            <person name="Martinez-Hernandez J."/>
        </authorList>
    </citation>
    <scope>NUCLEOTIDE SEQUENCE [LARGE SCALE GENOMIC DNA]</scope>
</reference>
<evidence type="ECO:0000313" key="3">
    <source>
        <dbReference type="Proteomes" id="UP001497480"/>
    </source>
</evidence>
<sequence>MNEQRRKEKEQENIDNNMFSEEDREVAEFLVELPRLILDLEAPLLLSLLPFTWGCKRVRSAIQDYTPTTCAAVVADASPPLHHSGAAVATPCEAVSSPATPLSLSLTEFDDKGTKSLPCKASLKRQKEYYVKSVEDLTKSKASLNKEIDNVKRYSEQLKAFNLKLKARKQELGYRYRSNKSEVRKPNLGIGLPMQLVHTPNYMAENQQQQQYVLMLNQTCGQSQICNTECIAQFQYLSGHHATTSLQMPSSSSSHNSPNAALDLVNNKMGPIGILDLNVSSEELIHVDSFKPLDVNVVNKDLNRAIAAQARQRRIQINRLRSSHRK</sequence>
<dbReference type="PANTHER" id="PTHR37614:SF2">
    <property type="entry name" value="OS02G0121400 PROTEIN"/>
    <property type="match status" value="1"/>
</dbReference>